<evidence type="ECO:0000259" key="3">
    <source>
        <dbReference type="PROSITE" id="PS51864"/>
    </source>
</evidence>
<feature type="compositionally biased region" description="Low complexity" evidence="2">
    <location>
        <begin position="758"/>
        <end position="768"/>
    </location>
</feature>
<gene>
    <name evidence="4" type="ORF">PoB_003266400</name>
</gene>
<evidence type="ECO:0000256" key="1">
    <source>
        <dbReference type="PROSITE-ProRule" id="PRU01211"/>
    </source>
</evidence>
<proteinExistence type="predicted"/>
<dbReference type="PANTHER" id="PTHR16148:SF14">
    <property type="entry name" value="MYND-TYPE DOMAIN-CONTAINING PROTEIN"/>
    <property type="match status" value="1"/>
</dbReference>
<feature type="region of interest" description="Disordered" evidence="2">
    <location>
        <begin position="873"/>
        <end position="898"/>
    </location>
</feature>
<evidence type="ECO:0000256" key="2">
    <source>
        <dbReference type="SAM" id="MobiDB-lite"/>
    </source>
</evidence>
<dbReference type="GO" id="GO:0006508">
    <property type="term" value="P:proteolysis"/>
    <property type="evidence" value="ECO:0007669"/>
    <property type="project" value="InterPro"/>
</dbReference>
<reference evidence="4 5" key="1">
    <citation type="journal article" date="2021" name="Elife">
        <title>Chloroplast acquisition without the gene transfer in kleptoplastic sea slugs, Plakobranchus ocellatus.</title>
        <authorList>
            <person name="Maeda T."/>
            <person name="Takahashi S."/>
            <person name="Yoshida T."/>
            <person name="Shimamura S."/>
            <person name="Takaki Y."/>
            <person name="Nagai Y."/>
            <person name="Toyoda A."/>
            <person name="Suzuki Y."/>
            <person name="Arimoto A."/>
            <person name="Ishii H."/>
            <person name="Satoh N."/>
            <person name="Nishiyama T."/>
            <person name="Hasebe M."/>
            <person name="Maruyama T."/>
            <person name="Minagawa J."/>
            <person name="Obokata J."/>
            <person name="Shigenobu S."/>
        </authorList>
    </citation>
    <scope>NUCLEOTIDE SEQUENCE [LARGE SCALE GENOMIC DNA]</scope>
</reference>
<accession>A0AAV4AI85</accession>
<feature type="compositionally biased region" description="Low complexity" evidence="2">
    <location>
        <begin position="282"/>
        <end position="292"/>
    </location>
</feature>
<organism evidence="4 5">
    <name type="scientific">Plakobranchus ocellatus</name>
    <dbReference type="NCBI Taxonomy" id="259542"/>
    <lineage>
        <taxon>Eukaryota</taxon>
        <taxon>Metazoa</taxon>
        <taxon>Spiralia</taxon>
        <taxon>Lophotrochozoa</taxon>
        <taxon>Mollusca</taxon>
        <taxon>Gastropoda</taxon>
        <taxon>Heterobranchia</taxon>
        <taxon>Euthyneura</taxon>
        <taxon>Panpulmonata</taxon>
        <taxon>Sacoglossa</taxon>
        <taxon>Placobranchoidea</taxon>
        <taxon>Plakobranchidae</taxon>
        <taxon>Plakobranchus</taxon>
    </lineage>
</organism>
<feature type="region of interest" description="Disordered" evidence="2">
    <location>
        <begin position="136"/>
        <end position="158"/>
    </location>
</feature>
<keyword evidence="5" id="KW-1185">Reference proteome</keyword>
<dbReference type="Proteomes" id="UP000735302">
    <property type="component" value="Unassembled WGS sequence"/>
</dbReference>
<dbReference type="PANTHER" id="PTHR16148">
    <property type="entry name" value="NF-KAPPA-B-REPRESSING FACTOR-RELATED"/>
    <property type="match status" value="1"/>
</dbReference>
<dbReference type="InterPro" id="IPR001506">
    <property type="entry name" value="Peptidase_M12A"/>
</dbReference>
<comment type="caution">
    <text evidence="4">The sequence shown here is derived from an EMBL/GenBank/DDBJ whole genome shotgun (WGS) entry which is preliminary data.</text>
</comment>
<feature type="region of interest" description="Disordered" evidence="2">
    <location>
        <begin position="737"/>
        <end position="769"/>
    </location>
</feature>
<dbReference type="GO" id="GO:0004222">
    <property type="term" value="F:metalloendopeptidase activity"/>
    <property type="evidence" value="ECO:0007669"/>
    <property type="project" value="InterPro"/>
</dbReference>
<comment type="caution">
    <text evidence="1">Lacks conserved residue(s) required for the propagation of feature annotation.</text>
</comment>
<feature type="compositionally biased region" description="Polar residues" evidence="2">
    <location>
        <begin position="877"/>
        <end position="898"/>
    </location>
</feature>
<sequence length="982" mass="106716">MPNRSTFLQYFARSPHLITLHTIDQRYQDVIGRAEKPSFYDLETVNRLYLCSAGCPRSLHCGDLCYMDKMCMCRCRAGYDKAYFSGPGPYRNNLPDSTCEFFASRGECTGNIKDTVRPLCAKSCGLHRYKFNTPSSDAWSRGAQPDVASSGNLVQQQQQQQLRQQLQQQQQNSKLGRIAGSLSSGGALLSPTSPSASMVWSSGNSINTVGNNMNFNNNNNNNFINSIYGNSNNMNSANDVQYLRGGGGGGSPRQQQQQRALQQQALLRDGGQFLPGADGRGQQARMALSSQQQQQQQQFRAAFLQRQAALSSSEPNLLRSLVLGRSSNGRTARLLLPAQVNSRSLQRRLSNGPSSISAAQRLGFLRQQDSTRVPLLARSGAALENLLSPVQGTRSRNRITRNSAFSGVSNWMGSDAVSQQREYDRNRQRRMNTGNDGLGRVSNAVLNVQNLARLSPTSSSVSATGRWRDVRDNRRFSVSGTQRQAANDFPARDFTVGGATQWRKPLGANFRSQNRPVTLDVERVSGPLPLAGFNRPEFGAGSGGAENDVSGSVAGSKDTAIIGENGVVNNPTEGTQNVDIAVSNSVGNDPGIAESRKKEAWETQASAISSVFSLQDGIVRPIQNPGDHNPLSYELSAFSGNSKNQGPNTLEQAPPPVPPIPPFDNNEPSPAAPTLWDSFAGVAASSTSVSGPSETARTSLDSVNFNSNNNNGNREPFIEALSLTGQPQPILIDPVNLSAHPRQPQTPAGTNSLLATKNSNNNHNSNNNRFQYDLWEPLQGQQQPQLKNLQRQPQSLFQRLNRFQAFSDPNPFKERALEEPNSTFQKDTSNLNISAADALPISHTATSHDQPSLSTETTSGLKLEGAGILLQGRRGTTDQTKPQGLFSAASSTQPESSMANQNLGLNHAFFSKGGNTFANGNYKNNNNDNNGNRNGNLNTRNNNNNNHNLFRSLINFGRRSSGFLSKYKARTASSVLFSLPTV</sequence>
<feature type="compositionally biased region" description="Low complexity" evidence="2">
    <location>
        <begin position="252"/>
        <end position="272"/>
    </location>
</feature>
<dbReference type="GO" id="GO:0005730">
    <property type="term" value="C:nucleolus"/>
    <property type="evidence" value="ECO:0007669"/>
    <property type="project" value="TreeGrafter"/>
</dbReference>
<feature type="compositionally biased region" description="Polar residues" evidence="2">
    <location>
        <begin position="743"/>
        <end position="757"/>
    </location>
</feature>
<name>A0AAV4AI85_9GAST</name>
<dbReference type="PROSITE" id="PS51864">
    <property type="entry name" value="ASTACIN"/>
    <property type="match status" value="1"/>
</dbReference>
<dbReference type="Pfam" id="PF01549">
    <property type="entry name" value="ShK"/>
    <property type="match status" value="1"/>
</dbReference>
<protein>
    <recommendedName>
        <fullName evidence="3">Peptidase M12A domain-containing protein</fullName>
    </recommendedName>
</protein>
<feature type="region of interest" description="Disordered" evidence="2">
    <location>
        <begin position="919"/>
        <end position="944"/>
    </location>
</feature>
<feature type="compositionally biased region" description="Polar residues" evidence="2">
    <location>
        <begin position="638"/>
        <end position="651"/>
    </location>
</feature>
<dbReference type="InterPro" id="IPR003582">
    <property type="entry name" value="ShKT_dom"/>
</dbReference>
<feature type="domain" description="Peptidase M12A" evidence="3">
    <location>
        <begin position="1"/>
        <end position="52"/>
    </location>
</feature>
<dbReference type="AlphaFoldDB" id="A0AAV4AI85"/>
<evidence type="ECO:0000313" key="5">
    <source>
        <dbReference type="Proteomes" id="UP000735302"/>
    </source>
</evidence>
<evidence type="ECO:0000313" key="4">
    <source>
        <dbReference type="EMBL" id="GFO06159.1"/>
    </source>
</evidence>
<feature type="region of interest" description="Disordered" evidence="2">
    <location>
        <begin position="623"/>
        <end position="672"/>
    </location>
</feature>
<feature type="compositionally biased region" description="Pro residues" evidence="2">
    <location>
        <begin position="653"/>
        <end position="662"/>
    </location>
</feature>
<dbReference type="EMBL" id="BLXT01003763">
    <property type="protein sequence ID" value="GFO06159.1"/>
    <property type="molecule type" value="Genomic_DNA"/>
</dbReference>
<feature type="region of interest" description="Disordered" evidence="2">
    <location>
        <begin position="238"/>
        <end position="292"/>
    </location>
</feature>
<dbReference type="GO" id="GO:0005654">
    <property type="term" value="C:nucleoplasm"/>
    <property type="evidence" value="ECO:0007669"/>
    <property type="project" value="TreeGrafter"/>
</dbReference>